<dbReference type="AlphaFoldDB" id="A0A821CCV2"/>
<reference evidence="1" key="1">
    <citation type="submission" date="2021-02" db="EMBL/GenBank/DDBJ databases">
        <authorList>
            <person name="Nowell W R."/>
        </authorList>
    </citation>
    <scope>NUCLEOTIDE SEQUENCE</scope>
</reference>
<feature type="non-terminal residue" evidence="1">
    <location>
        <position position="1"/>
    </location>
</feature>
<dbReference type="EMBL" id="CAJOBQ010003483">
    <property type="protein sequence ID" value="CAF4607790.1"/>
    <property type="molecule type" value="Genomic_DNA"/>
</dbReference>
<gene>
    <name evidence="1" type="ORF">TSG867_LOCUS28239</name>
</gene>
<dbReference type="Proteomes" id="UP000663862">
    <property type="component" value="Unassembled WGS sequence"/>
</dbReference>
<evidence type="ECO:0000313" key="1">
    <source>
        <dbReference type="EMBL" id="CAF4607790.1"/>
    </source>
</evidence>
<protein>
    <submittedName>
        <fullName evidence="1">Uncharacterized protein</fullName>
    </submittedName>
</protein>
<accession>A0A821CCV2</accession>
<organism evidence="1 2">
    <name type="scientific">Rotaria socialis</name>
    <dbReference type="NCBI Taxonomy" id="392032"/>
    <lineage>
        <taxon>Eukaryota</taxon>
        <taxon>Metazoa</taxon>
        <taxon>Spiralia</taxon>
        <taxon>Gnathifera</taxon>
        <taxon>Rotifera</taxon>
        <taxon>Eurotatoria</taxon>
        <taxon>Bdelloidea</taxon>
        <taxon>Philodinida</taxon>
        <taxon>Philodinidae</taxon>
        <taxon>Rotaria</taxon>
    </lineage>
</organism>
<evidence type="ECO:0000313" key="2">
    <source>
        <dbReference type="Proteomes" id="UP000663862"/>
    </source>
</evidence>
<proteinExistence type="predicted"/>
<name>A0A821CCV2_9BILA</name>
<comment type="caution">
    <text evidence="1">The sequence shown here is derived from an EMBL/GenBank/DDBJ whole genome shotgun (WGS) entry which is preliminary data.</text>
</comment>
<sequence>PVTGRPGLKIMACACHRQAGRPSGLVDALVWSMKDGPNGDYQLDQSYAHIFMTYSSHYWIDNFGHFM</sequence>